<feature type="transmembrane region" description="Helical" evidence="1">
    <location>
        <begin position="37"/>
        <end position="56"/>
    </location>
</feature>
<gene>
    <name evidence="2" type="ORF">COT97_03315</name>
</gene>
<evidence type="ECO:0000256" key="1">
    <source>
        <dbReference type="SAM" id="Phobius"/>
    </source>
</evidence>
<dbReference type="EMBL" id="PFAP01000021">
    <property type="protein sequence ID" value="PIR94047.1"/>
    <property type="molecule type" value="Genomic_DNA"/>
</dbReference>
<dbReference type="Proteomes" id="UP000229901">
    <property type="component" value="Unassembled WGS sequence"/>
</dbReference>
<keyword evidence="1" id="KW-0472">Membrane</keyword>
<name>A0A2H0V4M4_9BACT</name>
<keyword evidence="1" id="KW-0812">Transmembrane</keyword>
<comment type="caution">
    <text evidence="2">The sequence shown here is derived from an EMBL/GenBank/DDBJ whole genome shotgun (WGS) entry which is preliminary data.</text>
</comment>
<proteinExistence type="predicted"/>
<evidence type="ECO:0000313" key="3">
    <source>
        <dbReference type="Proteomes" id="UP000229901"/>
    </source>
</evidence>
<feature type="transmembrane region" description="Helical" evidence="1">
    <location>
        <begin position="6"/>
        <end position="25"/>
    </location>
</feature>
<keyword evidence="1" id="KW-1133">Transmembrane helix</keyword>
<evidence type="ECO:0000313" key="2">
    <source>
        <dbReference type="EMBL" id="PIR94047.1"/>
    </source>
</evidence>
<dbReference type="AlphaFoldDB" id="A0A2H0V4M4"/>
<protein>
    <submittedName>
        <fullName evidence="2">Uncharacterized protein</fullName>
    </submittedName>
</protein>
<reference evidence="3" key="1">
    <citation type="submission" date="2017-09" db="EMBL/GenBank/DDBJ databases">
        <title>Depth-based differentiation of microbial function through sediment-hosted aquifers and enrichment of novel symbionts in the deep terrestrial subsurface.</title>
        <authorList>
            <person name="Probst A.J."/>
            <person name="Ladd B."/>
            <person name="Jarett J.K."/>
            <person name="Geller-Mcgrath D.E."/>
            <person name="Sieber C.M.K."/>
            <person name="Emerson J.B."/>
            <person name="Anantharaman K."/>
            <person name="Thomas B.C."/>
            <person name="Malmstrom R."/>
            <person name="Stieglmeier M."/>
            <person name="Klingl A."/>
            <person name="Woyke T."/>
            <person name="Ryan C.M."/>
            <person name="Banfield J.F."/>
        </authorList>
    </citation>
    <scope>NUCLEOTIDE SEQUENCE [LARGE SCALE GENOMIC DNA]</scope>
</reference>
<sequence>MDATGFLILMFIVTLLVGIFFIICLTEGELLTTHGRISIILLFIFGMPLSLSSIYVEYSNEDTFVIHKEYSKSWLKYQKTDHHRFCYSACANIPNSFDVSGSVVYDGSIYVSYKIKIEPQPTYFDYFVESLPFSVTTPISVDDVREILNEKLIVISTGFYEDIRESRKKLARESEMNYPTPEMQVYVDLSAYFEPRLIKFGWTIKQVDNIEIKGK</sequence>
<organism evidence="2 3">
    <name type="scientific">Candidatus Falkowbacteria bacterium CG10_big_fil_rev_8_21_14_0_10_39_11</name>
    <dbReference type="NCBI Taxonomy" id="1974565"/>
    <lineage>
        <taxon>Bacteria</taxon>
        <taxon>Candidatus Falkowiibacteriota</taxon>
    </lineage>
</organism>
<accession>A0A2H0V4M4</accession>